<comment type="caution">
    <text evidence="1">The sequence shown here is derived from an EMBL/GenBank/DDBJ whole genome shotgun (WGS) entry which is preliminary data.</text>
</comment>
<protein>
    <submittedName>
        <fullName evidence="1">Uncharacterized protein</fullName>
    </submittedName>
</protein>
<evidence type="ECO:0000313" key="2">
    <source>
        <dbReference type="Proteomes" id="UP000186955"/>
    </source>
</evidence>
<feature type="non-terminal residue" evidence="1">
    <location>
        <position position="341"/>
    </location>
</feature>
<accession>A0A1Q5UI89</accession>
<dbReference type="GO" id="GO:0008080">
    <property type="term" value="F:N-acetyltransferase activity"/>
    <property type="evidence" value="ECO:0007669"/>
    <property type="project" value="TreeGrafter"/>
</dbReference>
<dbReference type="AlphaFoldDB" id="A0A1Q5UI89"/>
<dbReference type="PANTHER" id="PTHR28037:SF1">
    <property type="entry name" value="ALCOHOL O-ACETYLTRANSFERASE 1-RELATED"/>
    <property type="match status" value="1"/>
</dbReference>
<evidence type="ECO:0000313" key="1">
    <source>
        <dbReference type="EMBL" id="OKP12196.1"/>
    </source>
</evidence>
<name>A0A1Q5UI89_9EURO</name>
<organism evidence="1 2">
    <name type="scientific">Penicillium subrubescens</name>
    <dbReference type="NCBI Taxonomy" id="1316194"/>
    <lineage>
        <taxon>Eukaryota</taxon>
        <taxon>Fungi</taxon>
        <taxon>Dikarya</taxon>
        <taxon>Ascomycota</taxon>
        <taxon>Pezizomycotina</taxon>
        <taxon>Eurotiomycetes</taxon>
        <taxon>Eurotiomycetidae</taxon>
        <taxon>Eurotiales</taxon>
        <taxon>Aspergillaceae</taxon>
        <taxon>Penicillium</taxon>
    </lineage>
</organism>
<dbReference type="STRING" id="1316194.A0A1Q5UI89"/>
<dbReference type="InterPro" id="IPR052058">
    <property type="entry name" value="Alcohol_O-acetyltransferase"/>
</dbReference>
<dbReference type="EMBL" id="MNBE01000239">
    <property type="protein sequence ID" value="OKP12196.1"/>
    <property type="molecule type" value="Genomic_DNA"/>
</dbReference>
<dbReference type="PANTHER" id="PTHR28037">
    <property type="entry name" value="ALCOHOL O-ACETYLTRANSFERASE 1-RELATED"/>
    <property type="match status" value="1"/>
</dbReference>
<gene>
    <name evidence="1" type="ORF">PENSUB_2229</name>
</gene>
<dbReference type="Proteomes" id="UP000186955">
    <property type="component" value="Unassembled WGS sequence"/>
</dbReference>
<reference evidence="1 2" key="1">
    <citation type="submission" date="2016-10" db="EMBL/GenBank/DDBJ databases">
        <title>Genome sequence of the ascomycete fungus Penicillium subrubescens.</title>
        <authorList>
            <person name="De Vries R.P."/>
            <person name="Peng M."/>
            <person name="Dilokpimol A."/>
            <person name="Hilden K."/>
            <person name="Makela M.R."/>
            <person name="Grigoriev I."/>
            <person name="Riley R."/>
            <person name="Granchi Z."/>
        </authorList>
    </citation>
    <scope>NUCLEOTIDE SEQUENCE [LARGE SCALE GENOMIC DNA]</scope>
    <source>
        <strain evidence="1 2">CBS 132785</strain>
    </source>
</reference>
<proteinExistence type="predicted"/>
<sequence>MAESRTFLRFASPNEHRTISREDAGFYNAVVVGATYEVESQEIDVKRPETFIAPLKECVLKYPFLSVVVRDKDTDKPGYEAVASIDLPEHVCILPESLEEDEVRAIEKILPASFDRPWPADIPPWRIVVLPLPRTDKTSTAVASRCFIAFSFSHTLGDGNVGLTFHRTFQAAWTESITSPKSNTSSPSLCLPPRPLPDPFDTPSRLPVSWKFLLAPLAAEYLPNYLKHILGLRASTSSIDEGTWTGAPMFFDAARAATAEGCSRVRMLEIEAPLVAAALAASRAHEAKLTATLHQIIVCALSRALPSEEITNFVSGTAVDMRASIGVPAGDWGLYVSGHYE</sequence>
<keyword evidence="2" id="KW-1185">Reference proteome</keyword>